<gene>
    <name evidence="1" type="ORF">L1987_52055</name>
</gene>
<proteinExistence type="predicted"/>
<evidence type="ECO:0000313" key="1">
    <source>
        <dbReference type="EMBL" id="KAI3761634.1"/>
    </source>
</evidence>
<evidence type="ECO:0000313" key="2">
    <source>
        <dbReference type="Proteomes" id="UP001056120"/>
    </source>
</evidence>
<reference evidence="1 2" key="2">
    <citation type="journal article" date="2022" name="Mol. Ecol. Resour.">
        <title>The genomes of chicory, endive, great burdock and yacon provide insights into Asteraceae paleo-polyploidization history and plant inulin production.</title>
        <authorList>
            <person name="Fan W."/>
            <person name="Wang S."/>
            <person name="Wang H."/>
            <person name="Wang A."/>
            <person name="Jiang F."/>
            <person name="Liu H."/>
            <person name="Zhao H."/>
            <person name="Xu D."/>
            <person name="Zhang Y."/>
        </authorList>
    </citation>
    <scope>NUCLEOTIDE SEQUENCE [LARGE SCALE GENOMIC DNA]</scope>
    <source>
        <strain evidence="2">cv. Yunnan</strain>
        <tissue evidence="1">Leaves</tissue>
    </source>
</reference>
<dbReference type="EMBL" id="CM042034">
    <property type="protein sequence ID" value="KAI3761634.1"/>
    <property type="molecule type" value="Genomic_DNA"/>
</dbReference>
<keyword evidence="2" id="KW-1185">Reference proteome</keyword>
<dbReference type="Proteomes" id="UP001056120">
    <property type="component" value="Linkage Group LG17"/>
</dbReference>
<organism evidence="1 2">
    <name type="scientific">Smallanthus sonchifolius</name>
    <dbReference type="NCBI Taxonomy" id="185202"/>
    <lineage>
        <taxon>Eukaryota</taxon>
        <taxon>Viridiplantae</taxon>
        <taxon>Streptophyta</taxon>
        <taxon>Embryophyta</taxon>
        <taxon>Tracheophyta</taxon>
        <taxon>Spermatophyta</taxon>
        <taxon>Magnoliopsida</taxon>
        <taxon>eudicotyledons</taxon>
        <taxon>Gunneridae</taxon>
        <taxon>Pentapetalae</taxon>
        <taxon>asterids</taxon>
        <taxon>campanulids</taxon>
        <taxon>Asterales</taxon>
        <taxon>Asteraceae</taxon>
        <taxon>Asteroideae</taxon>
        <taxon>Heliantheae alliance</taxon>
        <taxon>Millerieae</taxon>
        <taxon>Smallanthus</taxon>
    </lineage>
</organism>
<reference evidence="2" key="1">
    <citation type="journal article" date="2022" name="Mol. Ecol. Resour.">
        <title>The genomes of chicory, endive, great burdock and yacon provide insights into Asteraceae palaeo-polyploidization history and plant inulin production.</title>
        <authorList>
            <person name="Fan W."/>
            <person name="Wang S."/>
            <person name="Wang H."/>
            <person name="Wang A."/>
            <person name="Jiang F."/>
            <person name="Liu H."/>
            <person name="Zhao H."/>
            <person name="Xu D."/>
            <person name="Zhang Y."/>
        </authorList>
    </citation>
    <scope>NUCLEOTIDE SEQUENCE [LARGE SCALE GENOMIC DNA]</scope>
    <source>
        <strain evidence="2">cv. Yunnan</strain>
    </source>
</reference>
<comment type="caution">
    <text evidence="1">The sequence shown here is derived from an EMBL/GenBank/DDBJ whole genome shotgun (WGS) entry which is preliminary data.</text>
</comment>
<name>A0ACB9ERG9_9ASTR</name>
<accession>A0ACB9ERG9</accession>
<sequence>MDASKGRHDLINMHVLFCFLDLHTLISSFPVILIRPQTTEGIWIARCTGIEPFTIVMDLEGTDGRERGEDGTLFEKQSALFAIALSDIMLINMWCHDIGREHAANKPLLKIVFQVMLRLCSPRKTTLMFIIRDTKRTPIEILDLDLRKDINEIWDSVPKAEAHKHTQLSEFFNVEVVALSSYEYEDENFKKQVANLRQKFFQSIAPGGLAGDRRLVVPGSDFSLSAQNIWKDIKENKDLDLPSYRVMVANVRCEKIADEKYSSFAENQDWVDISEAVKSHPVADFGKKLSSLLEYCFSIYDEEVIYYEETVRSEKRKQLEERLMKLVQPATKLMLKYIRSERLDEFKGTFNNALKEGQGFEVAARDCTMKSMRLFDEQCKDATSYQAISDYTKIRDKLSHDLDLHITEVRATKLNELSTQYESNFKQALGGRVEAHLKEASDNTWPAIKTLFDRQTIAVVNSFSSALSSFKMDEQEKGDMISKLKDYGRGVVEGKAREAAGKVKYLMKDRFEFIFCYDDDSMPQDWTENHDIQAMAKAALSSSLELLSVLAAIRLDGESDRIWNTLKQGTTTSPHLLASSAWEEDPEMKKTLITPVQCKSFWDQFKQETEKIITQAIFIQKGNMKKKKIPKQVVTTSKVVAAGTACVVGIVSTVAACTATGNVAVAVGVAVVGGAAVGVVVAGALVAVAAHTALVSLKNMARGV</sequence>
<protein>
    <submittedName>
        <fullName evidence="1">Uncharacterized protein</fullName>
    </submittedName>
</protein>